<comment type="pathway">
    <text evidence="1 10 12">Carbohydrate degradation; glycolysis; pyruvate from D-glyceraldehyde 3-phosphate: step 1/5.</text>
</comment>
<dbReference type="SMART" id="SM00846">
    <property type="entry name" value="Gp_dh_N"/>
    <property type="match status" value="1"/>
</dbReference>
<comment type="similarity">
    <text evidence="2 10 12">Belongs to the glyceraldehyde-3-phosphate dehydrogenase family.</text>
</comment>
<feature type="active site" description="Nucleophile" evidence="10 11">
    <location>
        <position position="150"/>
    </location>
</feature>
<dbReference type="STRING" id="368408.Tpen_1765"/>
<keyword evidence="15" id="KW-1185">Reference proteome</keyword>
<comment type="subcellular location">
    <subcellularLocation>
        <location evidence="10 12">Cytoplasm</location>
    </subcellularLocation>
</comment>
<dbReference type="HAMAP" id="MF_00559">
    <property type="entry name" value="G3P_dehdrog_arch"/>
    <property type="match status" value="1"/>
</dbReference>
<dbReference type="Gene3D" id="3.30.360.10">
    <property type="entry name" value="Dihydrodipicolinate Reductase, domain 2"/>
    <property type="match status" value="1"/>
</dbReference>
<feature type="binding site" evidence="10">
    <location>
        <position position="307"/>
    </location>
    <ligand>
        <name>NAD(+)</name>
        <dbReference type="ChEBI" id="CHEBI:57540"/>
    </ligand>
</feature>
<dbReference type="GO" id="GO:0006096">
    <property type="term" value="P:glycolytic process"/>
    <property type="evidence" value="ECO:0007669"/>
    <property type="project" value="UniProtKB-UniRule"/>
</dbReference>
<name>A1S130_THEPD</name>
<keyword evidence="5 10" id="KW-0560">Oxidoreductase</keyword>
<feature type="binding site" evidence="10">
    <location>
        <begin position="14"/>
        <end position="15"/>
    </location>
    <ligand>
        <name>NAD(+)</name>
        <dbReference type="ChEBI" id="CHEBI:57540"/>
    </ligand>
</feature>
<evidence type="ECO:0000313" key="15">
    <source>
        <dbReference type="Proteomes" id="UP000000641"/>
    </source>
</evidence>
<dbReference type="GO" id="GO:0047100">
    <property type="term" value="F:glyceraldehyde-3-phosphate dehydrogenase (NADP+) (phosphorylating) activity"/>
    <property type="evidence" value="ECO:0007669"/>
    <property type="project" value="RHEA"/>
</dbReference>
<dbReference type="InterPro" id="IPR020828">
    <property type="entry name" value="GlycerAld_3-P_DH_NAD(P)-bd"/>
</dbReference>
<keyword evidence="10 12" id="KW-0963">Cytoplasm</keyword>
<dbReference type="NCBIfam" id="TIGR01546">
    <property type="entry name" value="GAPDH-II_archae"/>
    <property type="match status" value="1"/>
</dbReference>
<evidence type="ECO:0000256" key="3">
    <source>
        <dbReference type="ARBA" id="ARBA00011881"/>
    </source>
</evidence>
<feature type="binding site" evidence="10">
    <location>
        <begin position="203"/>
        <end position="204"/>
    </location>
    <ligand>
        <name>D-glyceraldehyde 3-phosphate</name>
        <dbReference type="ChEBI" id="CHEBI:59776"/>
    </ligand>
</feature>
<dbReference type="GO" id="GO:0050661">
    <property type="term" value="F:NADP binding"/>
    <property type="evidence" value="ECO:0007669"/>
    <property type="project" value="UniProtKB-UniRule"/>
</dbReference>
<evidence type="ECO:0000256" key="5">
    <source>
        <dbReference type="ARBA" id="ARBA00023002"/>
    </source>
</evidence>
<dbReference type="GO" id="GO:0051287">
    <property type="term" value="F:NAD binding"/>
    <property type="evidence" value="ECO:0007669"/>
    <property type="project" value="UniProtKB-UniRule"/>
</dbReference>
<reference evidence="15" key="1">
    <citation type="journal article" date="2008" name="J. Bacteriol.">
        <title>Genome sequence of Thermofilum pendens reveals an exceptional loss of biosynthetic pathways without genome reduction.</title>
        <authorList>
            <person name="Anderson I."/>
            <person name="Rodriguez J."/>
            <person name="Susanti D."/>
            <person name="Porat I."/>
            <person name="Reich C."/>
            <person name="Ulrich L.E."/>
            <person name="Elkins J.G."/>
            <person name="Mavromatis K."/>
            <person name="Lykidis A."/>
            <person name="Kim E."/>
            <person name="Thompson L.S."/>
            <person name="Nolan M."/>
            <person name="Land M."/>
            <person name="Copeland A."/>
            <person name="Lapidus A."/>
            <person name="Lucas S."/>
            <person name="Detter C."/>
            <person name="Zhulin I.B."/>
            <person name="Olsen G.J."/>
            <person name="Whitman W."/>
            <person name="Mukhopadhyay B."/>
            <person name="Bristow J."/>
            <person name="Kyrpides N."/>
        </authorList>
    </citation>
    <scope>NUCLEOTIDE SEQUENCE [LARGE SCALE GENOMIC DNA]</scope>
    <source>
        <strain evidence="15">DSM 2475 / Hrk 5</strain>
    </source>
</reference>
<feature type="binding site" evidence="10">
    <location>
        <position position="120"/>
    </location>
    <ligand>
        <name>NAD(+)</name>
        <dbReference type="ChEBI" id="CHEBI:57540"/>
    </ligand>
</feature>
<comment type="subunit">
    <text evidence="3 10 12">Homotetramer.</text>
</comment>
<dbReference type="SUPFAM" id="SSF51735">
    <property type="entry name" value="NAD(P)-binding Rossmann-fold domains"/>
    <property type="match status" value="1"/>
</dbReference>
<proteinExistence type="inferred from homology"/>
<keyword evidence="6 10" id="KW-0520">NAD</keyword>
<dbReference type="UniPathway" id="UPA00109">
    <property type="reaction ID" value="UER00184"/>
</dbReference>
<evidence type="ECO:0000313" key="14">
    <source>
        <dbReference type="EMBL" id="ABL79160.1"/>
    </source>
</evidence>
<dbReference type="EnsemblBacteria" id="ABL79160">
    <property type="protein sequence ID" value="ABL79160"/>
    <property type="gene ID" value="Tpen_1765"/>
</dbReference>
<dbReference type="GO" id="GO:0004365">
    <property type="term" value="F:glyceraldehyde-3-phosphate dehydrogenase (NAD+) (phosphorylating) activity"/>
    <property type="evidence" value="ECO:0007669"/>
    <property type="project" value="UniProtKB-UniRule"/>
</dbReference>
<dbReference type="Proteomes" id="UP000000641">
    <property type="component" value="Chromosome"/>
</dbReference>
<evidence type="ECO:0000256" key="2">
    <source>
        <dbReference type="ARBA" id="ARBA00007406"/>
    </source>
</evidence>
<dbReference type="Gene3D" id="3.40.50.720">
    <property type="entry name" value="NAD(P)-binding Rossmann-like Domain"/>
    <property type="match status" value="1"/>
</dbReference>
<comment type="catalytic activity">
    <reaction evidence="9 10 12">
        <text>D-glyceraldehyde 3-phosphate + phosphate + NAD(+) = (2R)-3-phospho-glyceroyl phosphate + NADH + H(+)</text>
        <dbReference type="Rhea" id="RHEA:10300"/>
        <dbReference type="ChEBI" id="CHEBI:15378"/>
        <dbReference type="ChEBI" id="CHEBI:43474"/>
        <dbReference type="ChEBI" id="CHEBI:57540"/>
        <dbReference type="ChEBI" id="CHEBI:57604"/>
        <dbReference type="ChEBI" id="CHEBI:57945"/>
        <dbReference type="ChEBI" id="CHEBI:59776"/>
        <dbReference type="EC" id="1.2.1.59"/>
    </reaction>
</comment>
<dbReference type="GO" id="GO:0005737">
    <property type="term" value="C:cytoplasm"/>
    <property type="evidence" value="ECO:0007669"/>
    <property type="project" value="UniProtKB-SubCell"/>
</dbReference>
<evidence type="ECO:0000256" key="7">
    <source>
        <dbReference type="ARBA" id="ARBA00023152"/>
    </source>
</evidence>
<dbReference type="InterPro" id="IPR020829">
    <property type="entry name" value="GlycerAld_3-P_DH_cat"/>
</dbReference>
<evidence type="ECO:0000256" key="1">
    <source>
        <dbReference type="ARBA" id="ARBA00004869"/>
    </source>
</evidence>
<accession>A1S130</accession>
<evidence type="ECO:0000256" key="12">
    <source>
        <dbReference type="RuleBase" id="RU003388"/>
    </source>
</evidence>
<dbReference type="CDD" id="cd18127">
    <property type="entry name" value="GAPDH_II_C"/>
    <property type="match status" value="1"/>
</dbReference>
<dbReference type="InterPro" id="IPR006436">
    <property type="entry name" value="Glyceraldehyde-3-P_DH_2_arc"/>
</dbReference>
<dbReference type="InterPro" id="IPR020831">
    <property type="entry name" value="GlycerAld/Erythrose_P_DH"/>
</dbReference>
<dbReference type="eggNOG" id="arCOG00493">
    <property type="taxonomic scope" value="Archaea"/>
</dbReference>
<dbReference type="PIRSF" id="PIRSF000149">
    <property type="entry name" value="GAP_DH"/>
    <property type="match status" value="1"/>
</dbReference>
<dbReference type="InterPro" id="IPR036291">
    <property type="entry name" value="NAD(P)-bd_dom_sf"/>
</dbReference>
<dbReference type="AlphaFoldDB" id="A1S130"/>
<dbReference type="HOGENOM" id="CLU_069533_0_0_2"/>
<dbReference type="CDD" id="cd02278">
    <property type="entry name" value="GAPDH_II_N"/>
    <property type="match status" value="1"/>
</dbReference>
<feature type="domain" description="Glyceraldehyde 3-phosphate dehydrogenase NAD(P) binding" evidence="13">
    <location>
        <begin position="5"/>
        <end position="150"/>
    </location>
</feature>
<dbReference type="Pfam" id="PF02800">
    <property type="entry name" value="Gp_dh_C"/>
    <property type="match status" value="1"/>
</dbReference>
<dbReference type="KEGG" id="tpe:Tpen_1765"/>
<evidence type="ECO:0000259" key="13">
    <source>
        <dbReference type="SMART" id="SM00846"/>
    </source>
</evidence>
<comment type="catalytic activity">
    <reaction evidence="8 10 12">
        <text>D-glyceraldehyde 3-phosphate + phosphate + NADP(+) = (2R)-3-phospho-glyceroyl phosphate + NADPH + H(+)</text>
        <dbReference type="Rhea" id="RHEA:10296"/>
        <dbReference type="ChEBI" id="CHEBI:15378"/>
        <dbReference type="ChEBI" id="CHEBI:43474"/>
        <dbReference type="ChEBI" id="CHEBI:57604"/>
        <dbReference type="ChEBI" id="CHEBI:57783"/>
        <dbReference type="ChEBI" id="CHEBI:58349"/>
        <dbReference type="ChEBI" id="CHEBI:59776"/>
        <dbReference type="EC" id="1.2.1.59"/>
    </reaction>
</comment>
<sequence length="358" mass="38349">MLVPIRVLVNGIGTIGKRVAHAVSLQPDMVLVGVSSPRPSLGVLSSLSRGGVLEGVPFYVRGASPSLFEERGVRVGGVLEDLLGSGRVDVVVDAAPGGEGLRNRDELYSRYGVRAVFQGGEPAAVAELTFSPFFNYGDAFGRRYVRVPSCNTTGILRVVSALSSLGELREVFVVIARRAADPADRKGARLNALSLDGGVPSHHASDVRTVLPWLNVFTVAVKVPTTLAHLHVARVRLGGRLSRGDVIEALESHRRIVVAGGEFEATPDLLEFFRDRRLRGDMYEVAVLEDSVHVDGEYATLSYVVHQEAVVIPENIDAVRAMFLGGDPEAGMEATDSSLGVTRGRLAPRRALVAARQS</sequence>
<feature type="binding site" evidence="10">
    <location>
        <position position="178"/>
    </location>
    <ligand>
        <name>NAD(+)</name>
        <dbReference type="ChEBI" id="CHEBI:57540"/>
    </ligand>
</feature>
<dbReference type="EC" id="1.2.1.59" evidence="10 12"/>
<evidence type="ECO:0000256" key="6">
    <source>
        <dbReference type="ARBA" id="ARBA00023027"/>
    </source>
</evidence>
<evidence type="ECO:0000256" key="10">
    <source>
        <dbReference type="HAMAP-Rule" id="MF_00559"/>
    </source>
</evidence>
<dbReference type="EMBL" id="CP000505">
    <property type="protein sequence ID" value="ABL79160.1"/>
    <property type="molecule type" value="Genomic_DNA"/>
</dbReference>
<protein>
    <recommendedName>
        <fullName evidence="10 12">Glyceraldehyde-3-phosphate dehydrogenase</fullName>
        <shortName evidence="10">GAPDH</shortName>
        <ecNumber evidence="10 12">1.2.1.59</ecNumber>
    </recommendedName>
    <alternativeName>
        <fullName evidence="10">NAD(P)-dependent glyceraldehyde-3-phosphate dehydrogenase</fullName>
    </alternativeName>
</protein>
<gene>
    <name evidence="10" type="primary">gap</name>
    <name evidence="14" type="ordered locus">Tpen_1765</name>
</gene>
<keyword evidence="4 10" id="KW-0521">NADP</keyword>
<dbReference type="SUPFAM" id="SSF55347">
    <property type="entry name" value="Glyceraldehyde-3-phosphate dehydrogenase-like, C-terminal domain"/>
    <property type="match status" value="1"/>
</dbReference>
<evidence type="ECO:0000256" key="11">
    <source>
        <dbReference type="PIRSR" id="PIRSR000149-1"/>
    </source>
</evidence>
<dbReference type="NCBIfam" id="NF003251">
    <property type="entry name" value="PRK04207.1"/>
    <property type="match status" value="1"/>
</dbReference>
<feature type="binding site" evidence="10">
    <location>
        <begin position="149"/>
        <end position="151"/>
    </location>
    <ligand>
        <name>D-glyceraldehyde 3-phosphate</name>
        <dbReference type="ChEBI" id="CHEBI:59776"/>
    </ligand>
</feature>
<keyword evidence="7 10" id="KW-0324">Glycolysis</keyword>
<organism evidence="14 15">
    <name type="scientific">Thermofilum pendens (strain DSM 2475 / Hrk 5)</name>
    <dbReference type="NCBI Taxonomy" id="368408"/>
    <lineage>
        <taxon>Archaea</taxon>
        <taxon>Thermoproteota</taxon>
        <taxon>Thermoprotei</taxon>
        <taxon>Thermofilales</taxon>
        <taxon>Thermofilaceae</taxon>
        <taxon>Thermofilum</taxon>
    </lineage>
</organism>
<evidence type="ECO:0000256" key="8">
    <source>
        <dbReference type="ARBA" id="ARBA00048067"/>
    </source>
</evidence>
<evidence type="ECO:0000256" key="4">
    <source>
        <dbReference type="ARBA" id="ARBA00022857"/>
    </source>
</evidence>
<evidence type="ECO:0000256" key="9">
    <source>
        <dbReference type="ARBA" id="ARBA00048853"/>
    </source>
</evidence>